<dbReference type="Gene3D" id="3.90.226.10">
    <property type="entry name" value="2-enoyl-CoA Hydratase, Chain A, domain 1"/>
    <property type="match status" value="1"/>
</dbReference>
<dbReference type="SUPFAM" id="SSF52096">
    <property type="entry name" value="ClpP/crotonase"/>
    <property type="match status" value="1"/>
</dbReference>
<evidence type="ECO:0000313" key="10">
    <source>
        <dbReference type="EMBL" id="CAE7925612.1"/>
    </source>
</evidence>
<evidence type="ECO:0000256" key="4">
    <source>
        <dbReference type="ARBA" id="ARBA00022832"/>
    </source>
</evidence>
<dbReference type="Proteomes" id="UP000601435">
    <property type="component" value="Unassembled WGS sequence"/>
</dbReference>
<comment type="similarity">
    <text evidence="3">Belongs to the enoyl-CoA hydratase/isomerase family.</text>
</comment>
<evidence type="ECO:0000256" key="3">
    <source>
        <dbReference type="ARBA" id="ARBA00005254"/>
    </source>
</evidence>
<evidence type="ECO:0000256" key="2">
    <source>
        <dbReference type="ARBA" id="ARBA00005005"/>
    </source>
</evidence>
<dbReference type="Pfam" id="PF00378">
    <property type="entry name" value="ECH_1"/>
    <property type="match status" value="1"/>
</dbReference>
<dbReference type="GO" id="GO:0006635">
    <property type="term" value="P:fatty acid beta-oxidation"/>
    <property type="evidence" value="ECO:0007669"/>
    <property type="project" value="UniProtKB-UniPathway"/>
</dbReference>
<evidence type="ECO:0000313" key="11">
    <source>
        <dbReference type="Proteomes" id="UP000601435"/>
    </source>
</evidence>
<comment type="pathway">
    <text evidence="2">Lipid metabolism; fatty acid beta-oxidation.</text>
</comment>
<organism evidence="10 11">
    <name type="scientific">Symbiodinium necroappetens</name>
    <dbReference type="NCBI Taxonomy" id="1628268"/>
    <lineage>
        <taxon>Eukaryota</taxon>
        <taxon>Sar</taxon>
        <taxon>Alveolata</taxon>
        <taxon>Dinophyceae</taxon>
        <taxon>Suessiales</taxon>
        <taxon>Symbiodiniaceae</taxon>
        <taxon>Symbiodinium</taxon>
    </lineage>
</organism>
<dbReference type="InterPro" id="IPR014748">
    <property type="entry name" value="Enoyl-CoA_hydra_C"/>
</dbReference>
<evidence type="ECO:0000256" key="9">
    <source>
        <dbReference type="SAM" id="MobiDB-lite"/>
    </source>
</evidence>
<protein>
    <submittedName>
        <fullName evidence="10">Ech1 protein</fullName>
    </submittedName>
</protein>
<dbReference type="GO" id="GO:0005739">
    <property type="term" value="C:mitochondrion"/>
    <property type="evidence" value="ECO:0007669"/>
    <property type="project" value="TreeGrafter"/>
</dbReference>
<dbReference type="AlphaFoldDB" id="A0A813BSS4"/>
<dbReference type="InterPro" id="IPR045002">
    <property type="entry name" value="Ech1-like"/>
</dbReference>
<dbReference type="GO" id="GO:0005777">
    <property type="term" value="C:peroxisome"/>
    <property type="evidence" value="ECO:0007669"/>
    <property type="project" value="UniProtKB-SubCell"/>
</dbReference>
<dbReference type="OrthoDB" id="14970at2759"/>
<accession>A0A813BSS4</accession>
<dbReference type="Gene3D" id="1.10.12.10">
    <property type="entry name" value="Lyase 2-enoyl-coa Hydratase, Chain A, domain 2"/>
    <property type="match status" value="1"/>
</dbReference>
<dbReference type="PANTHER" id="PTHR43149:SF1">
    <property type="entry name" value="DELTA(3,5)-DELTA(2,4)-DIENOYL-COA ISOMERASE, MITOCHONDRIAL"/>
    <property type="match status" value="1"/>
</dbReference>
<evidence type="ECO:0000256" key="5">
    <source>
        <dbReference type="ARBA" id="ARBA00022990"/>
    </source>
</evidence>
<sequence length="638" mass="71429">MAESTSWEFEALAVKRDPESGILEVALNRPKALNAFNRAMWVDLRRCMEMASDDPETRCVFLHGGESRLFTAGLDLKSELGGFPTGDATLDVSRKAFRMEQVIKRCQDGISSLERCRKPVVVALHSGIVGAGVDLISACDIRYCTEDAWFSIAEVNVGLAADVGTLQRLPKIVGNDSVVRELALTGRRMGAAEAKELGLVGKVLPTQEACLAEARKVALEIASKSPVAVVGTKVSLNYSRDHTVQEGLDHILQWNSIHLMSEDLMKAAQDAPEPEGAKELYEWMEAKGCTGLGDVQLLLGGGVALRRLACFSILRLVMASPPPPPAPPAPLAPPARPKRPAPSGPDEAATRLQRWYRAVARRRSFMVIVNRARRRRKFLEERRRVAQRVCSAEVAIEEIRERLAMPSGHRLVGKWQEASKAEAATQVQSRWRSVRAKKKLVKLVGEQRYQEAIRKIQDFIRRRRQRHQQSPLVRTAVENPFWRPIQEERVRAIENSIVEKRKQWSSVTGRGLSAEQLKMQATAEYEHFQQGVGRWHYDVWQTLLERAQAQRIIEAMEGRSFSNPPPYGVCSAYLLREAGEKHQGRKQSVSQARDLGDTKDVGMGQSVYVESQTEEQEANELLFALESKLGYNFSLPEV</sequence>
<feature type="compositionally biased region" description="Pro residues" evidence="9">
    <location>
        <begin position="323"/>
        <end position="343"/>
    </location>
</feature>
<dbReference type="PANTHER" id="PTHR43149">
    <property type="entry name" value="ENOYL-COA HYDRATASE"/>
    <property type="match status" value="1"/>
</dbReference>
<evidence type="ECO:0000256" key="8">
    <source>
        <dbReference type="ARBA" id="ARBA00023235"/>
    </source>
</evidence>
<evidence type="ECO:0000256" key="6">
    <source>
        <dbReference type="ARBA" id="ARBA00023098"/>
    </source>
</evidence>
<evidence type="ECO:0000256" key="1">
    <source>
        <dbReference type="ARBA" id="ARBA00004275"/>
    </source>
</evidence>
<keyword evidence="7" id="KW-0576">Peroxisome</keyword>
<keyword evidence="5" id="KW-0007">Acetylation</keyword>
<gene>
    <name evidence="10" type="primary">Ech1</name>
    <name evidence="10" type="ORF">SNEC2469_LOCUS32041</name>
</gene>
<keyword evidence="6" id="KW-0443">Lipid metabolism</keyword>
<name>A0A813BSS4_9DINO</name>
<keyword evidence="8" id="KW-0413">Isomerase</keyword>
<keyword evidence="11" id="KW-1185">Reference proteome</keyword>
<dbReference type="EMBL" id="CAJNJA010079585">
    <property type="protein sequence ID" value="CAE7925612.1"/>
    <property type="molecule type" value="Genomic_DNA"/>
</dbReference>
<dbReference type="FunFam" id="3.90.226.10:FF:000024">
    <property type="entry name" value="Delta3,5-delta2,4-dienoyl-CoA isomerase"/>
    <property type="match status" value="1"/>
</dbReference>
<keyword evidence="4" id="KW-0276">Fatty acid metabolism</keyword>
<proteinExistence type="inferred from homology"/>
<reference evidence="10" key="1">
    <citation type="submission" date="2021-02" db="EMBL/GenBank/DDBJ databases">
        <authorList>
            <person name="Dougan E. K."/>
            <person name="Rhodes N."/>
            <person name="Thang M."/>
            <person name="Chan C."/>
        </authorList>
    </citation>
    <scope>NUCLEOTIDE SEQUENCE</scope>
</reference>
<dbReference type="GO" id="GO:0051750">
    <property type="term" value="F:delta(3,5)-delta(2,4)-dienoyl-CoA isomerase activity"/>
    <property type="evidence" value="ECO:0007669"/>
    <property type="project" value="TreeGrafter"/>
</dbReference>
<dbReference type="InterPro" id="IPR029045">
    <property type="entry name" value="ClpP/crotonase-like_dom_sf"/>
</dbReference>
<dbReference type="InterPro" id="IPR001753">
    <property type="entry name" value="Enoyl-CoA_hydra/iso"/>
</dbReference>
<dbReference type="FunFam" id="1.10.12.10:FF:000004">
    <property type="entry name" value="Delta3,5-delta2,4-dienoyl-CoA isomerase"/>
    <property type="match status" value="1"/>
</dbReference>
<evidence type="ECO:0000256" key="7">
    <source>
        <dbReference type="ARBA" id="ARBA00023140"/>
    </source>
</evidence>
<dbReference type="CDD" id="cd06558">
    <property type="entry name" value="crotonase-like"/>
    <property type="match status" value="1"/>
</dbReference>
<feature type="region of interest" description="Disordered" evidence="9">
    <location>
        <begin position="323"/>
        <end position="349"/>
    </location>
</feature>
<dbReference type="UniPathway" id="UPA00659"/>
<dbReference type="PROSITE" id="PS50096">
    <property type="entry name" value="IQ"/>
    <property type="match status" value="1"/>
</dbReference>
<comment type="caution">
    <text evidence="10">The sequence shown here is derived from an EMBL/GenBank/DDBJ whole genome shotgun (WGS) entry which is preliminary data.</text>
</comment>
<comment type="subcellular location">
    <subcellularLocation>
        <location evidence="1">Peroxisome</location>
    </subcellularLocation>
</comment>